<name>D3BJR1_HETP5</name>
<gene>
    <name evidence="2" type="ORF">PPL_08790</name>
</gene>
<dbReference type="AlphaFoldDB" id="D3BJR1"/>
<keyword evidence="3" id="KW-1185">Reference proteome</keyword>
<accession>D3BJR1</accession>
<dbReference type="InParanoid" id="D3BJR1"/>
<dbReference type="EMBL" id="ADBJ01000038">
    <property type="protein sequence ID" value="EFA78141.1"/>
    <property type="molecule type" value="Genomic_DNA"/>
</dbReference>
<dbReference type="Proteomes" id="UP000001396">
    <property type="component" value="Unassembled WGS sequence"/>
</dbReference>
<keyword evidence="1" id="KW-0732">Signal</keyword>
<protein>
    <submittedName>
        <fullName evidence="2">Uncharacterized protein</fullName>
    </submittedName>
</protein>
<dbReference type="PANTHER" id="PTHR39529:SF1">
    <property type="entry name" value="CARBOHYDRATE BINDING DOMAIN-CONTAINING PROTEIN"/>
    <property type="match status" value="1"/>
</dbReference>
<dbReference type="Pfam" id="PF11912">
    <property type="entry name" value="CfaA_B_C"/>
    <property type="match status" value="2"/>
</dbReference>
<sequence>MMKINNTFLILIVGLVCLVDLSVQSNFIYITPYSSDDVSSTPYGIGYNIPMDTCLTVNGIDVMFHQADPSSNNVTMTEFLDNCTTAHTHYSYRLDEVVGFNLFYGPKYNATLSLKTNAMPSDAVQYIYYYYSNFCSGPTYTIYFTNGYSDSDGKYFCNNDEPQVFACYNGNCVQVTFDHSLVIGLAFLVDLSTQTTLSYIYITPYGSNETAKTDTPNGVGYIFPMDTCLDMNTGTNILFHQEDPNSNSVTMSRMINYCTTLVENFTFTLDEMTTFNIIYGPSFYSTLSLKTNNMPSDAIQFSYYYDSRKTCVGPTYTKYYTNGYSTSTSKYYCNNNVPAVFSCSDDNCTQLNYSGCNSGFFYGSYIVHC</sequence>
<feature type="chain" id="PRO_5003042306" evidence="1">
    <location>
        <begin position="26"/>
        <end position="369"/>
    </location>
</feature>
<feature type="signal peptide" evidence="1">
    <location>
        <begin position="1"/>
        <end position="25"/>
    </location>
</feature>
<dbReference type="InterPro" id="IPR021837">
    <property type="entry name" value="CfaA/B/C"/>
</dbReference>
<dbReference type="GeneID" id="31364267"/>
<organism evidence="2 3">
    <name type="scientific">Heterostelium pallidum (strain ATCC 26659 / Pp 5 / PN500)</name>
    <name type="common">Cellular slime mold</name>
    <name type="synonym">Polysphondylium pallidum</name>
    <dbReference type="NCBI Taxonomy" id="670386"/>
    <lineage>
        <taxon>Eukaryota</taxon>
        <taxon>Amoebozoa</taxon>
        <taxon>Evosea</taxon>
        <taxon>Eumycetozoa</taxon>
        <taxon>Dictyostelia</taxon>
        <taxon>Acytosteliales</taxon>
        <taxon>Acytosteliaceae</taxon>
        <taxon>Heterostelium</taxon>
    </lineage>
</organism>
<comment type="caution">
    <text evidence="2">The sequence shown here is derived from an EMBL/GenBank/DDBJ whole genome shotgun (WGS) entry which is preliminary data.</text>
</comment>
<evidence type="ECO:0000313" key="2">
    <source>
        <dbReference type="EMBL" id="EFA78141.1"/>
    </source>
</evidence>
<proteinExistence type="predicted"/>
<dbReference type="RefSeq" id="XP_020430267.1">
    <property type="nucleotide sequence ID" value="XM_020579592.1"/>
</dbReference>
<evidence type="ECO:0000256" key="1">
    <source>
        <dbReference type="SAM" id="SignalP"/>
    </source>
</evidence>
<reference evidence="2 3" key="1">
    <citation type="journal article" date="2011" name="Genome Res.">
        <title>Phylogeny-wide analysis of social amoeba genomes highlights ancient origins for complex intercellular communication.</title>
        <authorList>
            <person name="Heidel A.J."/>
            <person name="Lawal H.M."/>
            <person name="Felder M."/>
            <person name="Schilde C."/>
            <person name="Helps N.R."/>
            <person name="Tunggal B."/>
            <person name="Rivero F."/>
            <person name="John U."/>
            <person name="Schleicher M."/>
            <person name="Eichinger L."/>
            <person name="Platzer M."/>
            <person name="Noegel A.A."/>
            <person name="Schaap P."/>
            <person name="Gloeckner G."/>
        </authorList>
    </citation>
    <scope>NUCLEOTIDE SEQUENCE [LARGE SCALE GENOMIC DNA]</scope>
    <source>
        <strain evidence="3">ATCC 26659 / Pp 5 / PN500</strain>
    </source>
</reference>
<dbReference type="PANTHER" id="PTHR39529">
    <property type="entry name" value="CARBOHYDRATE BINDING DOMAIN-CONTAINING PROTEIN"/>
    <property type="match status" value="1"/>
</dbReference>
<evidence type="ECO:0000313" key="3">
    <source>
        <dbReference type="Proteomes" id="UP000001396"/>
    </source>
</evidence>